<evidence type="ECO:0000313" key="2">
    <source>
        <dbReference type="Proteomes" id="UP000008021"/>
    </source>
</evidence>
<protein>
    <submittedName>
        <fullName evidence="1">Uncharacterized protein</fullName>
    </submittedName>
</protein>
<organism evidence="1">
    <name type="scientific">Oryza meridionalis</name>
    <dbReference type="NCBI Taxonomy" id="40149"/>
    <lineage>
        <taxon>Eukaryota</taxon>
        <taxon>Viridiplantae</taxon>
        <taxon>Streptophyta</taxon>
        <taxon>Embryophyta</taxon>
        <taxon>Tracheophyta</taxon>
        <taxon>Spermatophyta</taxon>
        <taxon>Magnoliopsida</taxon>
        <taxon>Liliopsida</taxon>
        <taxon>Poales</taxon>
        <taxon>Poaceae</taxon>
        <taxon>BOP clade</taxon>
        <taxon>Oryzoideae</taxon>
        <taxon>Oryzeae</taxon>
        <taxon>Oryzinae</taxon>
        <taxon>Oryza</taxon>
    </lineage>
</organism>
<proteinExistence type="predicted"/>
<dbReference type="HOGENOM" id="CLU_2816789_0_0_1"/>
<keyword evidence="2" id="KW-1185">Reference proteome</keyword>
<evidence type="ECO:0000313" key="1">
    <source>
        <dbReference type="EnsemblPlants" id="OMERI08G00470.2"/>
    </source>
</evidence>
<dbReference type="Gramene" id="OMERI08G00470.2">
    <property type="protein sequence ID" value="OMERI08G00470.2"/>
    <property type="gene ID" value="OMERI08G00470"/>
</dbReference>
<name>A0A0E0EGQ5_9ORYZ</name>
<accession>A0A0E0EGQ5</accession>
<reference evidence="1" key="1">
    <citation type="submission" date="2015-04" db="UniProtKB">
        <authorList>
            <consortium name="EnsemblPlants"/>
        </authorList>
    </citation>
    <scope>IDENTIFICATION</scope>
</reference>
<sequence length="67" mass="6977">MAAMAAGVALHLHLQGDAAGRRISGEAAPVLLLGLLLLLQKPPETAVIAELPHIAARNSQIFRSSTQ</sequence>
<dbReference type="AlphaFoldDB" id="A0A0E0EGQ5"/>
<dbReference type="Proteomes" id="UP000008021">
    <property type="component" value="Chromosome 8"/>
</dbReference>
<dbReference type="EnsemblPlants" id="OMERI08G00470.2">
    <property type="protein sequence ID" value="OMERI08G00470.2"/>
    <property type="gene ID" value="OMERI08G00470"/>
</dbReference>
<reference evidence="1" key="2">
    <citation type="submission" date="2018-05" db="EMBL/GenBank/DDBJ databases">
        <title>OmerRS3 (Oryza meridionalis Reference Sequence Version 3).</title>
        <authorList>
            <person name="Zhang J."/>
            <person name="Kudrna D."/>
            <person name="Lee S."/>
            <person name="Talag J."/>
            <person name="Welchert J."/>
            <person name="Wing R.A."/>
        </authorList>
    </citation>
    <scope>NUCLEOTIDE SEQUENCE [LARGE SCALE GENOMIC DNA]</scope>
    <source>
        <strain evidence="1">cv. OR44</strain>
    </source>
</reference>